<dbReference type="SUPFAM" id="SSF52091">
    <property type="entry name" value="SpoIIaa-like"/>
    <property type="match status" value="1"/>
</dbReference>
<name>A0A7W7ABU2_9SPHN</name>
<dbReference type="Gene3D" id="3.30.750.24">
    <property type="entry name" value="STAS domain"/>
    <property type="match status" value="1"/>
</dbReference>
<dbReference type="Pfam" id="PF13466">
    <property type="entry name" value="STAS_2"/>
    <property type="match status" value="1"/>
</dbReference>
<evidence type="ECO:0000313" key="3">
    <source>
        <dbReference type="Proteomes" id="UP000538566"/>
    </source>
</evidence>
<evidence type="ECO:0000259" key="1">
    <source>
        <dbReference type="Pfam" id="PF13466"/>
    </source>
</evidence>
<keyword evidence="3" id="KW-1185">Reference proteome</keyword>
<proteinExistence type="predicted"/>
<accession>A0A7W7ABU2</accession>
<organism evidence="2 3">
    <name type="scientific">Novosphingobium taihuense</name>
    <dbReference type="NCBI Taxonomy" id="260085"/>
    <lineage>
        <taxon>Bacteria</taxon>
        <taxon>Pseudomonadati</taxon>
        <taxon>Pseudomonadota</taxon>
        <taxon>Alphaproteobacteria</taxon>
        <taxon>Sphingomonadales</taxon>
        <taxon>Sphingomonadaceae</taxon>
        <taxon>Novosphingobium</taxon>
    </lineage>
</organism>
<evidence type="ECO:0000313" key="2">
    <source>
        <dbReference type="EMBL" id="MBB4613395.1"/>
    </source>
</evidence>
<gene>
    <name evidence="2" type="ORF">GGR37_001670</name>
</gene>
<dbReference type="AlphaFoldDB" id="A0A7W7ABU2"/>
<dbReference type="RefSeq" id="WP_246415532.1">
    <property type="nucleotide sequence ID" value="NZ_JACHOA010000003.1"/>
</dbReference>
<protein>
    <submittedName>
        <fullName evidence="2">Anti-anti-sigma regulatory factor</fullName>
    </submittedName>
</protein>
<feature type="domain" description="MlaB-like STAS" evidence="1">
    <location>
        <begin position="14"/>
        <end position="83"/>
    </location>
</feature>
<dbReference type="InterPro" id="IPR036513">
    <property type="entry name" value="STAS_dom_sf"/>
</dbReference>
<dbReference type="Proteomes" id="UP000538566">
    <property type="component" value="Unassembled WGS sequence"/>
</dbReference>
<comment type="caution">
    <text evidence="2">The sequence shown here is derived from an EMBL/GenBank/DDBJ whole genome shotgun (WGS) entry which is preliminary data.</text>
</comment>
<dbReference type="InterPro" id="IPR058548">
    <property type="entry name" value="MlaB-like_STAS"/>
</dbReference>
<reference evidence="2 3" key="1">
    <citation type="submission" date="2020-08" db="EMBL/GenBank/DDBJ databases">
        <title>Genomic Encyclopedia of Type Strains, Phase IV (KMG-IV): sequencing the most valuable type-strain genomes for metagenomic binning, comparative biology and taxonomic classification.</title>
        <authorList>
            <person name="Goeker M."/>
        </authorList>
    </citation>
    <scope>NUCLEOTIDE SEQUENCE [LARGE SCALE GENOMIC DNA]</scope>
    <source>
        <strain evidence="2 3">DSM 17507</strain>
    </source>
</reference>
<sequence length="101" mass="10302">MAMSVGPTANLGNISQVCAAILENLATDDASTLDCSSLTDVDLTFLQVLAATAKFAERDGKSVSLLQPAEPAMAALIDRAGFDGLDGFPWNSPSIAGATGQ</sequence>
<dbReference type="EMBL" id="JACHOA010000003">
    <property type="protein sequence ID" value="MBB4613395.1"/>
    <property type="molecule type" value="Genomic_DNA"/>
</dbReference>